<reference evidence="2 3" key="1">
    <citation type="submission" date="2021-08" db="EMBL/GenBank/DDBJ databases">
        <title>Draft Genome Sequence of Phanerochaete sordida strain YK-624.</title>
        <authorList>
            <person name="Mori T."/>
            <person name="Dohra H."/>
            <person name="Suzuki T."/>
            <person name="Kawagishi H."/>
            <person name="Hirai H."/>
        </authorList>
    </citation>
    <scope>NUCLEOTIDE SEQUENCE [LARGE SCALE GENOMIC DNA]</scope>
    <source>
        <strain evidence="2 3">YK-624</strain>
    </source>
</reference>
<dbReference type="AlphaFoldDB" id="A0A9P3LAU7"/>
<proteinExistence type="predicted"/>
<keyword evidence="3" id="KW-1185">Reference proteome</keyword>
<feature type="region of interest" description="Disordered" evidence="1">
    <location>
        <begin position="1"/>
        <end position="67"/>
    </location>
</feature>
<feature type="region of interest" description="Disordered" evidence="1">
    <location>
        <begin position="185"/>
        <end position="245"/>
    </location>
</feature>
<feature type="region of interest" description="Disordered" evidence="1">
    <location>
        <begin position="259"/>
        <end position="282"/>
    </location>
</feature>
<evidence type="ECO:0000313" key="2">
    <source>
        <dbReference type="EMBL" id="GJE88811.1"/>
    </source>
</evidence>
<dbReference type="EMBL" id="BPQB01000010">
    <property type="protein sequence ID" value="GJE88811.1"/>
    <property type="molecule type" value="Genomic_DNA"/>
</dbReference>
<dbReference type="Proteomes" id="UP000703269">
    <property type="component" value="Unassembled WGS sequence"/>
</dbReference>
<name>A0A9P3LAU7_9APHY</name>
<organism evidence="2 3">
    <name type="scientific">Phanerochaete sordida</name>
    <dbReference type="NCBI Taxonomy" id="48140"/>
    <lineage>
        <taxon>Eukaryota</taxon>
        <taxon>Fungi</taxon>
        <taxon>Dikarya</taxon>
        <taxon>Basidiomycota</taxon>
        <taxon>Agaricomycotina</taxon>
        <taxon>Agaricomycetes</taxon>
        <taxon>Polyporales</taxon>
        <taxon>Phanerochaetaceae</taxon>
        <taxon>Phanerochaete</taxon>
    </lineage>
</organism>
<feature type="compositionally biased region" description="Pro residues" evidence="1">
    <location>
        <begin position="200"/>
        <end position="216"/>
    </location>
</feature>
<dbReference type="OrthoDB" id="10612387at2759"/>
<comment type="caution">
    <text evidence="2">The sequence shown here is derived from an EMBL/GenBank/DDBJ whole genome shotgun (WGS) entry which is preliminary data.</text>
</comment>
<sequence length="282" mass="30408">MELCTPGAQAANSPIYKRQTTRKSSKTRLVDTHFVAPPDAPPVPSLVVTPAPPSRRADSANSNSGSGARLVASLKNLTIDTPTELNGGRSYPNAQYLTVDRSYGDASGRSWVNTRAGRVSRAGSIEPRRALSLSSVPPSPASQYSQYSDGKELVLGEDSPVLVPERHTIDSVGFDRLLSASPRDTTGHFNINEATESPVSPVPPVSPKTYLSPPPSSFRTGHFSRSASGTSSRLGPNFRASAWQGSEPKDIWQTVRALRNDDQDEADPNDKLLNRSTLYSEY</sequence>
<evidence type="ECO:0000256" key="1">
    <source>
        <dbReference type="SAM" id="MobiDB-lite"/>
    </source>
</evidence>
<accession>A0A9P3LAU7</accession>
<evidence type="ECO:0000313" key="3">
    <source>
        <dbReference type="Proteomes" id="UP000703269"/>
    </source>
</evidence>
<gene>
    <name evidence="2" type="ORF">PsYK624_048980</name>
</gene>
<feature type="compositionally biased region" description="Polar residues" evidence="1">
    <location>
        <begin position="217"/>
        <end position="234"/>
    </location>
</feature>
<feature type="compositionally biased region" description="Polar residues" evidence="1">
    <location>
        <begin position="185"/>
        <end position="195"/>
    </location>
</feature>
<protein>
    <submittedName>
        <fullName evidence="2">Uncharacterized protein</fullName>
    </submittedName>
</protein>